<reference evidence="1" key="1">
    <citation type="submission" date="2024-02" db="EMBL/GenBank/DDBJ databases">
        <title>Metagenome Assembled Genome of Zalaria obscura JY119.</title>
        <authorList>
            <person name="Vighnesh L."/>
            <person name="Jagadeeshwari U."/>
            <person name="Venkata Ramana C."/>
            <person name="Sasikala C."/>
        </authorList>
    </citation>
    <scope>NUCLEOTIDE SEQUENCE</scope>
    <source>
        <strain evidence="1">JY119</strain>
    </source>
</reference>
<gene>
    <name evidence="1" type="ORF">M8818_000859</name>
</gene>
<comment type="caution">
    <text evidence="1">The sequence shown here is derived from an EMBL/GenBank/DDBJ whole genome shotgun (WGS) entry which is preliminary data.</text>
</comment>
<proteinExistence type="predicted"/>
<accession>A0ACC3SN02</accession>
<keyword evidence="2" id="KW-1185">Reference proteome</keyword>
<name>A0ACC3SN02_9PEZI</name>
<dbReference type="Proteomes" id="UP001320706">
    <property type="component" value="Unassembled WGS sequence"/>
</dbReference>
<evidence type="ECO:0000313" key="1">
    <source>
        <dbReference type="EMBL" id="KAK8219885.1"/>
    </source>
</evidence>
<dbReference type="EMBL" id="JAMKPW020000003">
    <property type="protein sequence ID" value="KAK8219885.1"/>
    <property type="molecule type" value="Genomic_DNA"/>
</dbReference>
<sequence length="715" mass="78298">MTIRATMFTPQVLLSAPRRSAGVPNATGTHVLYTTSTYSFETHKKTTELRCLDVSTNESTLITDEDGISEPVWLSDDPALFAVLRSGKASTTDVLVVNLIEGWDSAYVAGHIAAPASSLKIKALDEGKYAVALAAKASPDGSLFNPEKATKTQSTGRLYKQLFVRHWDEYASKERNAIWYGTLSQGQEGRYGMSGLRNSLKGTGLESPIPPFGGADHFDVGSSGIIFVAKDPQLNPALNSKCNLYLIRLSSFDGDETPKPYEYHLPGFHGASASPVFSPDGQKAAFLSMKTGGYESDKNQIFVIPEVRKNHVVHMMSNKDGSGTWDRSPQAIDITVLKDNSIFVTGSTLVEYSFYSIISHSSTGTATTKWTHSSSKDGSSLGLKPSQVSSIWFPASDPSVNKEVHAWVTKPSNFSASKKYPLAMLIHGGPQGSWADSWSTRWNPAVFAEQGYIVVAPNPTGSTGYGQAFTDAIRRDWGGAPYQDIVNCFEHVSKHMPEVEVSRAVMLGASYGGYMANWIQGHDLGRKFAALVCHDGIFSTTGLLATEELYFPFYDLGGTPWSALPDAQRSDRKYDTPIRAAALAQETFGQSSMEAWARNDPSRFLDQWQTPQLVIHSSKDYRLPISEGLAAFNVLQARGVESQFLTFPDENHWVLKPENSLLWHKVVLNWINRFVGLPAFAAEDDEEGGGVEFFGGERKAEKEVVDMVGMGKPET</sequence>
<evidence type="ECO:0000313" key="2">
    <source>
        <dbReference type="Proteomes" id="UP001320706"/>
    </source>
</evidence>
<organism evidence="1 2">
    <name type="scientific">Zalaria obscura</name>
    <dbReference type="NCBI Taxonomy" id="2024903"/>
    <lineage>
        <taxon>Eukaryota</taxon>
        <taxon>Fungi</taxon>
        <taxon>Dikarya</taxon>
        <taxon>Ascomycota</taxon>
        <taxon>Pezizomycotina</taxon>
        <taxon>Dothideomycetes</taxon>
        <taxon>Dothideomycetidae</taxon>
        <taxon>Dothideales</taxon>
        <taxon>Zalariaceae</taxon>
        <taxon>Zalaria</taxon>
    </lineage>
</organism>
<protein>
    <submittedName>
        <fullName evidence="1">Uncharacterized protein</fullName>
    </submittedName>
</protein>